<dbReference type="AlphaFoldDB" id="A0AAI9T6S9"/>
<feature type="non-terminal residue" evidence="1">
    <location>
        <position position="70"/>
    </location>
</feature>
<reference evidence="1" key="2">
    <citation type="journal article" date="2016" name="Fungal Biol.">
        <title>Ochratoxin A production by Penicillium thymicola.</title>
        <authorList>
            <person name="Nguyen H.D.T."/>
            <person name="McMullin D.R."/>
            <person name="Ponomareva E."/>
            <person name="Riley R."/>
            <person name="Pomraning K.R."/>
            <person name="Baker S.E."/>
            <person name="Seifert K.A."/>
        </authorList>
    </citation>
    <scope>NUCLEOTIDE SEQUENCE</scope>
    <source>
        <strain evidence="1">DAOM 180753</strain>
    </source>
</reference>
<dbReference type="EMBL" id="LACB01000969">
    <property type="protein sequence ID" value="KAJ9480994.1"/>
    <property type="molecule type" value="Genomic_DNA"/>
</dbReference>
<evidence type="ECO:0000313" key="1">
    <source>
        <dbReference type="EMBL" id="KAJ9480994.1"/>
    </source>
</evidence>
<sequence>MPRRANMRCRGAVCQELAPSKILLSPALASHSEEIGESIWTDPLYNIIQFRFSSDSVQIQFRFSSDSVQI</sequence>
<accession>A0AAI9T6S9</accession>
<protein>
    <submittedName>
        <fullName evidence="1">Uncharacterized protein</fullName>
    </submittedName>
</protein>
<name>A0AAI9T6S9_PENTH</name>
<evidence type="ECO:0000313" key="2">
    <source>
        <dbReference type="Proteomes" id="UP001227192"/>
    </source>
</evidence>
<proteinExistence type="predicted"/>
<dbReference type="Proteomes" id="UP001227192">
    <property type="component" value="Unassembled WGS sequence"/>
</dbReference>
<reference evidence="1" key="1">
    <citation type="submission" date="2015-06" db="EMBL/GenBank/DDBJ databases">
        <authorList>
            <person name="Nguyen H."/>
        </authorList>
    </citation>
    <scope>NUCLEOTIDE SEQUENCE</scope>
    <source>
        <strain evidence="1">DAOM 180753</strain>
    </source>
</reference>
<keyword evidence="2" id="KW-1185">Reference proteome</keyword>
<comment type="caution">
    <text evidence="1">The sequence shown here is derived from an EMBL/GenBank/DDBJ whole genome shotgun (WGS) entry which is preliminary data.</text>
</comment>
<gene>
    <name evidence="1" type="ORF">VN97_g12518</name>
</gene>
<organism evidence="1 2">
    <name type="scientific">Penicillium thymicola</name>
    <dbReference type="NCBI Taxonomy" id="293382"/>
    <lineage>
        <taxon>Eukaryota</taxon>
        <taxon>Fungi</taxon>
        <taxon>Dikarya</taxon>
        <taxon>Ascomycota</taxon>
        <taxon>Pezizomycotina</taxon>
        <taxon>Eurotiomycetes</taxon>
        <taxon>Eurotiomycetidae</taxon>
        <taxon>Eurotiales</taxon>
        <taxon>Aspergillaceae</taxon>
        <taxon>Penicillium</taxon>
    </lineage>
</organism>